<dbReference type="EMBL" id="CP025197">
    <property type="protein sequence ID" value="AUG57412.1"/>
    <property type="molecule type" value="Genomic_DNA"/>
</dbReference>
<dbReference type="Gene3D" id="3.30.70.1880">
    <property type="entry name" value="Protein of unknown function DUF881"/>
    <property type="match status" value="1"/>
</dbReference>
<dbReference type="RefSeq" id="WP_101300741.1">
    <property type="nucleotide sequence ID" value="NZ_CP025197.1"/>
</dbReference>
<evidence type="ECO:0000256" key="1">
    <source>
        <dbReference type="ARBA" id="ARBA00009108"/>
    </source>
</evidence>
<dbReference type="Proteomes" id="UP000233534">
    <property type="component" value="Chromosome"/>
</dbReference>
<evidence type="ECO:0000313" key="5">
    <source>
        <dbReference type="Proteomes" id="UP000239720"/>
    </source>
</evidence>
<dbReference type="Pfam" id="PF05949">
    <property type="entry name" value="DUF881"/>
    <property type="match status" value="1"/>
</dbReference>
<name>A0A2K9E0V7_9FIRM</name>
<dbReference type="InterPro" id="IPR010273">
    <property type="entry name" value="DUF881"/>
</dbReference>
<reference evidence="3 5" key="2">
    <citation type="journal article" date="2018" name="Syst. Appl. Microbiol.">
        <title>Characterization and high-quality draft genome sequence of Herbivorax saccincola A7, an anaerobic, alkaliphilic, thermophilic, cellulolytic, and xylanolytic bacterium.</title>
        <authorList>
            <person name="Aikawa S."/>
            <person name="Baramee S."/>
            <person name="Sermsathanaswadi J."/>
            <person name="Thianheng P."/>
            <person name="Tachaapaikoon C."/>
            <person name="Shikata A."/>
            <person name="Waeonukul R."/>
            <person name="Pason P."/>
            <person name="Ratanakhanokchai K."/>
            <person name="Kosugi A."/>
        </authorList>
    </citation>
    <scope>NUCLEOTIDE SEQUENCE [LARGE SCALE GENOMIC DNA]</scope>
    <source>
        <strain evidence="3 5">A7</strain>
    </source>
</reference>
<organism evidence="2 4">
    <name type="scientific">Acetivibrio saccincola</name>
    <dbReference type="NCBI Taxonomy" id="1677857"/>
    <lineage>
        <taxon>Bacteria</taxon>
        <taxon>Bacillati</taxon>
        <taxon>Bacillota</taxon>
        <taxon>Clostridia</taxon>
        <taxon>Eubacteriales</taxon>
        <taxon>Oscillospiraceae</taxon>
        <taxon>Acetivibrio</taxon>
    </lineage>
</organism>
<accession>A0A2K9E0V7</accession>
<reference evidence="2 4" key="1">
    <citation type="submission" date="2017-12" db="EMBL/GenBank/DDBJ databases">
        <title>Complete genome sequence of Herbivorax saccincola GGR1, a novel Cellulosome-producing hydrolytic bacterium in a thermophilic biogas plant, established by Illumina and Nanopore MinION sequencing.</title>
        <authorList>
            <person name="Pechtl A."/>
            <person name="Ruckert C."/>
            <person name="Koeck D.E."/>
            <person name="Maus I."/>
            <person name="Winkler A."/>
            <person name="Kalinowski J."/>
            <person name="Puhler A."/>
            <person name="Schwarz W.W."/>
            <person name="Zverlov V.V."/>
            <person name="Schluter A."/>
            <person name="Liebl W."/>
        </authorList>
    </citation>
    <scope>NUCLEOTIDE SEQUENCE [LARGE SCALE GENOMIC DNA]</scope>
    <source>
        <strain evidence="2">GGR1</strain>
        <strain evidence="4">SR1</strain>
    </source>
</reference>
<dbReference type="KEGG" id="hsc:HVS_07485"/>
<proteinExistence type="inferred from homology"/>
<evidence type="ECO:0000313" key="3">
    <source>
        <dbReference type="EMBL" id="PQQ67339.1"/>
    </source>
</evidence>
<comment type="similarity">
    <text evidence="1">Belongs to the UPF0749 family.</text>
</comment>
<sequence length="239" mass="26867">MGKSDKRNILLFVFMVLGFLLALQFRSVMSNTSKDAVSTAQTIESLKKELEREKTIGEILKKELEESIVERDTILRNIVEERGSEDINEEWERARILAGLTEVVGDGVVITLNDASEVVSGVSDPLLHDSSLYEVLNEIKKAQPVAISVNGERIISTTEIVCAGPTTRINRNRYAVPYEIKVIGDSKKIREVFLNSSIVVFEFIPNNIRFQIKEEKDIVIPKYSGRIDVLTNAVEVVEE</sequence>
<keyword evidence="4" id="KW-1185">Reference proteome</keyword>
<gene>
    <name evidence="3" type="ORF">B9R14_11650</name>
    <name evidence="2" type="ORF">HVS_07485</name>
</gene>
<dbReference type="OrthoDB" id="9776196at2"/>
<dbReference type="PANTHER" id="PTHR37313:SF2">
    <property type="entry name" value="UPF0749 PROTEIN YLXX"/>
    <property type="match status" value="1"/>
</dbReference>
<evidence type="ECO:0000313" key="2">
    <source>
        <dbReference type="EMBL" id="AUG57412.1"/>
    </source>
</evidence>
<evidence type="ECO:0008006" key="6">
    <source>
        <dbReference type="Google" id="ProtNLM"/>
    </source>
</evidence>
<dbReference type="PANTHER" id="PTHR37313">
    <property type="entry name" value="UPF0749 PROTEIN RV1825"/>
    <property type="match status" value="1"/>
</dbReference>
<dbReference type="AlphaFoldDB" id="A0A2K9E0V7"/>
<dbReference type="EMBL" id="NEMB01000003">
    <property type="protein sequence ID" value="PQQ67339.1"/>
    <property type="molecule type" value="Genomic_DNA"/>
</dbReference>
<protein>
    <recommendedName>
        <fullName evidence="6">DUF881 domain-containing protein</fullName>
    </recommendedName>
</protein>
<dbReference type="Proteomes" id="UP000239720">
    <property type="component" value="Unassembled WGS sequence"/>
</dbReference>
<evidence type="ECO:0000313" key="4">
    <source>
        <dbReference type="Proteomes" id="UP000233534"/>
    </source>
</evidence>